<evidence type="ECO:0000313" key="7">
    <source>
        <dbReference type="EMBL" id="MBS2965200.1"/>
    </source>
</evidence>
<reference evidence="7" key="1">
    <citation type="submission" date="2021-04" db="EMBL/GenBank/DDBJ databases">
        <title>Genome based classification of Actinospica acidithermotolerans sp. nov., an actinobacterium isolated from an Indonesian hot spring.</title>
        <authorList>
            <person name="Kusuma A.B."/>
            <person name="Putra K.E."/>
            <person name="Nafisah S."/>
            <person name="Loh J."/>
            <person name="Nouioui I."/>
            <person name="Goodfellow M."/>
        </authorList>
    </citation>
    <scope>NUCLEOTIDE SEQUENCE</scope>
    <source>
        <strain evidence="7">DSM 45618</strain>
    </source>
</reference>
<feature type="active site" evidence="6">
    <location>
        <position position="426"/>
    </location>
</feature>
<evidence type="ECO:0000256" key="6">
    <source>
        <dbReference type="PIRSR" id="PIRSR003085-1"/>
    </source>
</evidence>
<keyword evidence="2 7" id="KW-0489">Methyltransferase</keyword>
<dbReference type="PIRSF" id="PIRSF003085">
    <property type="entry name" value="CMAS"/>
    <property type="match status" value="1"/>
</dbReference>
<keyword evidence="5" id="KW-0443">Lipid metabolism</keyword>
<name>A0A8J8BE63_9ACTN</name>
<dbReference type="Pfam" id="PF02353">
    <property type="entry name" value="CMAS"/>
    <property type="match status" value="1"/>
</dbReference>
<dbReference type="CDD" id="cd02440">
    <property type="entry name" value="AdoMet_MTases"/>
    <property type="match status" value="1"/>
</dbReference>
<dbReference type="GO" id="GO:0032259">
    <property type="term" value="P:methylation"/>
    <property type="evidence" value="ECO:0007669"/>
    <property type="project" value="UniProtKB-KW"/>
</dbReference>
<dbReference type="InterPro" id="IPR003333">
    <property type="entry name" value="CMAS"/>
</dbReference>
<organism evidence="7 8">
    <name type="scientific">Actinocrinis puniceicyclus</name>
    <dbReference type="NCBI Taxonomy" id="977794"/>
    <lineage>
        <taxon>Bacteria</taxon>
        <taxon>Bacillati</taxon>
        <taxon>Actinomycetota</taxon>
        <taxon>Actinomycetes</taxon>
        <taxon>Catenulisporales</taxon>
        <taxon>Actinospicaceae</taxon>
        <taxon>Actinocrinis</taxon>
    </lineage>
</organism>
<evidence type="ECO:0000256" key="2">
    <source>
        <dbReference type="ARBA" id="ARBA00022603"/>
    </source>
</evidence>
<dbReference type="EMBL" id="JAGSXH010000073">
    <property type="protein sequence ID" value="MBS2965200.1"/>
    <property type="molecule type" value="Genomic_DNA"/>
</dbReference>
<evidence type="ECO:0000256" key="1">
    <source>
        <dbReference type="ARBA" id="ARBA00010815"/>
    </source>
</evidence>
<sequence>MHFAAAERAAPHYVAVTVVEPGSAFALDPQRWPDLGQVPPAGVTARLARRIFAQAVAHLPVRVLGPGGRRLGGGGDERSATMTLHRPHEFFARVGAHGLIGFGESYQTGAWDADDLAAVLGAFARRVADLVPRPLQKLRGLYVARLPSEEDGDPVNARRNIERHYDLSNDLFELFLDESMTYSSALYGGAPAGGDESDDEARALHRAQLRKIDSILDAAGVREGSNVLEIGSGWGALAMRAAGERGAHVTTLTLSKEQKALAQERIAAAGLGERIEVRLADYREVGPPRGAPGYDAIVSVEMIEAVGERYWPDYFESIDRLLAPGGRAAVQSITMSHQRMLATRRTYTWIHKYIFPGGLIPSVPAIEQALRARTRLRLVRRLDFGEDYARTLRTWRNRFEAHWPAVSALGFDEVFHRTWRFYLAYCEAGFATGYLGVSQLTFAR</sequence>
<evidence type="ECO:0000256" key="5">
    <source>
        <dbReference type="ARBA" id="ARBA00023098"/>
    </source>
</evidence>
<comment type="caution">
    <text evidence="7">The sequence shown here is derived from an EMBL/GenBank/DDBJ whole genome shotgun (WGS) entry which is preliminary data.</text>
</comment>
<dbReference type="PANTHER" id="PTHR43667">
    <property type="entry name" value="CYCLOPROPANE-FATTY-ACYL-PHOSPHOLIPID SYNTHASE"/>
    <property type="match status" value="1"/>
</dbReference>
<keyword evidence="4" id="KW-0949">S-adenosyl-L-methionine</keyword>
<dbReference type="GO" id="GO:0008168">
    <property type="term" value="F:methyltransferase activity"/>
    <property type="evidence" value="ECO:0007669"/>
    <property type="project" value="UniProtKB-KW"/>
</dbReference>
<dbReference type="Proteomes" id="UP000677913">
    <property type="component" value="Unassembled WGS sequence"/>
</dbReference>
<evidence type="ECO:0000313" key="8">
    <source>
        <dbReference type="Proteomes" id="UP000677913"/>
    </source>
</evidence>
<accession>A0A8J8BE63</accession>
<comment type="similarity">
    <text evidence="1">Belongs to the CFA/CMAS family.</text>
</comment>
<dbReference type="PANTHER" id="PTHR43667:SF2">
    <property type="entry name" value="FATTY ACID C-METHYL TRANSFERASE"/>
    <property type="match status" value="1"/>
</dbReference>
<keyword evidence="8" id="KW-1185">Reference proteome</keyword>
<evidence type="ECO:0000256" key="3">
    <source>
        <dbReference type="ARBA" id="ARBA00022679"/>
    </source>
</evidence>
<dbReference type="InterPro" id="IPR029063">
    <property type="entry name" value="SAM-dependent_MTases_sf"/>
</dbReference>
<keyword evidence="3" id="KW-0808">Transferase</keyword>
<dbReference type="AlphaFoldDB" id="A0A8J8BE63"/>
<dbReference type="GO" id="GO:0008610">
    <property type="term" value="P:lipid biosynthetic process"/>
    <property type="evidence" value="ECO:0007669"/>
    <property type="project" value="InterPro"/>
</dbReference>
<proteinExistence type="inferred from homology"/>
<dbReference type="SUPFAM" id="SSF53335">
    <property type="entry name" value="S-adenosyl-L-methionine-dependent methyltransferases"/>
    <property type="match status" value="1"/>
</dbReference>
<gene>
    <name evidence="7" type="ORF">KGA66_19275</name>
</gene>
<dbReference type="Gene3D" id="3.40.50.150">
    <property type="entry name" value="Vaccinia Virus protein VP39"/>
    <property type="match status" value="1"/>
</dbReference>
<evidence type="ECO:0000256" key="4">
    <source>
        <dbReference type="ARBA" id="ARBA00022691"/>
    </source>
</evidence>
<protein>
    <submittedName>
        <fullName evidence="7">Class I SAM-dependent methyltransferase</fullName>
    </submittedName>
</protein>
<dbReference type="InterPro" id="IPR050723">
    <property type="entry name" value="CFA/CMAS"/>
</dbReference>